<reference evidence="1 2" key="1">
    <citation type="submission" date="2021-08" db="EMBL/GenBank/DDBJ databases">
        <title>WGS assembly of Ceratopteris richardii.</title>
        <authorList>
            <person name="Marchant D.B."/>
            <person name="Chen G."/>
            <person name="Jenkins J."/>
            <person name="Shu S."/>
            <person name="Leebens-Mack J."/>
            <person name="Grimwood J."/>
            <person name="Schmutz J."/>
            <person name="Soltis P."/>
            <person name="Soltis D."/>
            <person name="Chen Z.-H."/>
        </authorList>
    </citation>
    <scope>NUCLEOTIDE SEQUENCE [LARGE SCALE GENOMIC DNA]</scope>
    <source>
        <strain evidence="1">Whitten #5841</strain>
        <tissue evidence="1">Leaf</tissue>
    </source>
</reference>
<accession>A0A8T2RYP7</accession>
<evidence type="ECO:0000313" key="1">
    <source>
        <dbReference type="EMBL" id="KAH7300981.1"/>
    </source>
</evidence>
<proteinExistence type="predicted"/>
<organism evidence="1 2">
    <name type="scientific">Ceratopteris richardii</name>
    <name type="common">Triangle waterfern</name>
    <dbReference type="NCBI Taxonomy" id="49495"/>
    <lineage>
        <taxon>Eukaryota</taxon>
        <taxon>Viridiplantae</taxon>
        <taxon>Streptophyta</taxon>
        <taxon>Embryophyta</taxon>
        <taxon>Tracheophyta</taxon>
        <taxon>Polypodiopsida</taxon>
        <taxon>Polypodiidae</taxon>
        <taxon>Polypodiales</taxon>
        <taxon>Pteridineae</taxon>
        <taxon>Pteridaceae</taxon>
        <taxon>Parkerioideae</taxon>
        <taxon>Ceratopteris</taxon>
    </lineage>
</organism>
<dbReference type="AlphaFoldDB" id="A0A8T2RYP7"/>
<gene>
    <name evidence="1" type="ORF">KP509_23G006600</name>
</gene>
<dbReference type="EMBL" id="CM035428">
    <property type="protein sequence ID" value="KAH7300981.1"/>
    <property type="molecule type" value="Genomic_DNA"/>
</dbReference>
<keyword evidence="2" id="KW-1185">Reference proteome</keyword>
<sequence length="93" mass="10837">MPYCYAWKEKALRRLTSSNKRSAERNPSRRITIFYWGGGLKLLQYDGLKGCHTLERAKGFIFFGKTKRRFSNLSIALKDGQRHMTSRKIGHAK</sequence>
<evidence type="ECO:0000313" key="2">
    <source>
        <dbReference type="Proteomes" id="UP000825935"/>
    </source>
</evidence>
<comment type="caution">
    <text evidence="1">The sequence shown here is derived from an EMBL/GenBank/DDBJ whole genome shotgun (WGS) entry which is preliminary data.</text>
</comment>
<dbReference type="Proteomes" id="UP000825935">
    <property type="component" value="Chromosome 23"/>
</dbReference>
<name>A0A8T2RYP7_CERRI</name>
<protein>
    <submittedName>
        <fullName evidence="1">Uncharacterized protein</fullName>
    </submittedName>
</protein>